<sequence>MKLKSSDWYRNRGYLHFDQQIGIKAARAIVTNPKKVARHSFYPMLRYCAFTIKLGKASEDASLVKTHKAREITYASHLDSHIYAYYGKVLELSYEQILSQLNLSDVVLAFRRLGKSNVDFAYEAFKEIESRKNCDVIALDITGFFDNLDHQHLKDAWAKLLHKDQLPEDHYAVYRSLTRYAYCIRDEIYREFEISLNNPWHQRKRICSAYEFRSRVREKEYISINNTDRGIPQGTAISALLSNIFMLNFDQKLHSKMNDLGGSYRRYCDDMLFILPKSQQFDVESFVASEIKAYGLSINSKKTEKRLFRDSKSNKALQYLGFTYDGKRILLRSAALARFSEKMNKSIRLVKNTVNKESKKMGYKVPLRRKKLYERYSHLGHRNFITYGLRASEVMNSKAIRKQIKPLWDRLNQKLDEVDQSIKDQ</sequence>
<gene>
    <name evidence="3" type="ORF">DC082_03310</name>
</gene>
<proteinExistence type="inferred from homology"/>
<comment type="caution">
    <text evidence="3">The sequence shown here is derived from an EMBL/GenBank/DDBJ whole genome shotgun (WGS) entry which is preliminary data.</text>
</comment>
<comment type="similarity">
    <text evidence="1">Belongs to the bacterial reverse transcriptase family.</text>
</comment>
<dbReference type="PROSITE" id="PS50878">
    <property type="entry name" value="RT_POL"/>
    <property type="match status" value="1"/>
</dbReference>
<dbReference type="AlphaFoldDB" id="A0A2U2AN25"/>
<dbReference type="InterPro" id="IPR043502">
    <property type="entry name" value="DNA/RNA_pol_sf"/>
</dbReference>
<dbReference type="NCBIfam" id="NF041746">
    <property type="entry name" value="Drt2"/>
    <property type="match status" value="1"/>
</dbReference>
<dbReference type="PANTHER" id="PTHR34047:SF8">
    <property type="entry name" value="PROTEIN YKFC"/>
    <property type="match status" value="1"/>
</dbReference>
<dbReference type="CDD" id="cd01651">
    <property type="entry name" value="RT_G2_intron"/>
    <property type="match status" value="1"/>
</dbReference>
<accession>A0A2U2AN25</accession>
<dbReference type="Proteomes" id="UP000244948">
    <property type="component" value="Unassembled WGS sequence"/>
</dbReference>
<protein>
    <recommendedName>
        <fullName evidence="2">Reverse transcriptase domain-containing protein</fullName>
    </recommendedName>
</protein>
<keyword evidence="4" id="KW-1185">Reference proteome</keyword>
<organism evidence="3 4">
    <name type="scientific">Ignatzschineria indica</name>
    <dbReference type="NCBI Taxonomy" id="472583"/>
    <lineage>
        <taxon>Bacteria</taxon>
        <taxon>Pseudomonadati</taxon>
        <taxon>Pseudomonadota</taxon>
        <taxon>Gammaproteobacteria</taxon>
        <taxon>Cardiobacteriales</taxon>
        <taxon>Ignatzschineriaceae</taxon>
        <taxon>Ignatzschineria</taxon>
    </lineage>
</organism>
<evidence type="ECO:0000256" key="1">
    <source>
        <dbReference type="ARBA" id="ARBA00034120"/>
    </source>
</evidence>
<dbReference type="InterPro" id="IPR000477">
    <property type="entry name" value="RT_dom"/>
</dbReference>
<evidence type="ECO:0000313" key="4">
    <source>
        <dbReference type="Proteomes" id="UP000244948"/>
    </source>
</evidence>
<feature type="domain" description="Reverse transcriptase" evidence="2">
    <location>
        <begin position="1"/>
        <end position="324"/>
    </location>
</feature>
<dbReference type="RefSeq" id="WP_109235742.1">
    <property type="nucleotide sequence ID" value="NZ_BMXZ01000001.1"/>
</dbReference>
<reference evidence="3 4" key="1">
    <citation type="journal article" date="2018" name="Genome Announc.">
        <title>Ignatzschineria cameli sp. nov., isolated from necrotic foot tissue of dromedaries (Camelus dromedarius) and associated maggots (Wohlfahrtia species) in Dubai.</title>
        <authorList>
            <person name="Tsang C.C."/>
            <person name="Tang J.Y."/>
            <person name="Fong J.Y."/>
            <person name="Kinne J."/>
            <person name="Lee H.H."/>
            <person name="Joseph M."/>
            <person name="Jose S."/>
            <person name="Schuster R.K."/>
            <person name="Tang Y."/>
            <person name="Sivakumar S."/>
            <person name="Chen J.H."/>
            <person name="Teng J.L."/>
            <person name="Lau S.K."/>
            <person name="Wernery U."/>
            <person name="Woo P.C."/>
        </authorList>
    </citation>
    <scope>NUCLEOTIDE SEQUENCE [LARGE SCALE GENOMIC DNA]</scope>
    <source>
        <strain evidence="3 4">KCTC 22643</strain>
    </source>
</reference>
<dbReference type="EMBL" id="QEWR01000002">
    <property type="protein sequence ID" value="PWD84575.1"/>
    <property type="molecule type" value="Genomic_DNA"/>
</dbReference>
<evidence type="ECO:0000259" key="2">
    <source>
        <dbReference type="PROSITE" id="PS50878"/>
    </source>
</evidence>
<dbReference type="PANTHER" id="PTHR34047">
    <property type="entry name" value="NUCLEAR INTRON MATURASE 1, MITOCHONDRIAL-RELATED"/>
    <property type="match status" value="1"/>
</dbReference>
<dbReference type="Pfam" id="PF00078">
    <property type="entry name" value="RVT_1"/>
    <property type="match status" value="1"/>
</dbReference>
<evidence type="ECO:0000313" key="3">
    <source>
        <dbReference type="EMBL" id="PWD84575.1"/>
    </source>
</evidence>
<dbReference type="SUPFAM" id="SSF56672">
    <property type="entry name" value="DNA/RNA polymerases"/>
    <property type="match status" value="1"/>
</dbReference>
<dbReference type="InterPro" id="IPR051083">
    <property type="entry name" value="GrpII_Intron_Splice-Mob/Def"/>
</dbReference>
<name>A0A2U2AN25_9GAMM</name>